<comment type="caution">
    <text evidence="1">The sequence shown here is derived from an EMBL/GenBank/DDBJ whole genome shotgun (WGS) entry which is preliminary data.</text>
</comment>
<protein>
    <submittedName>
        <fullName evidence="1">Uncharacterized protein</fullName>
    </submittedName>
</protein>
<keyword evidence="2" id="KW-1185">Reference proteome</keyword>
<name>A0ACB7P0C9_9PEZI</name>
<gene>
    <name evidence="1" type="ORF">F5144DRAFT_657861</name>
</gene>
<organism evidence="1 2">
    <name type="scientific">Chaetomium tenue</name>
    <dbReference type="NCBI Taxonomy" id="1854479"/>
    <lineage>
        <taxon>Eukaryota</taxon>
        <taxon>Fungi</taxon>
        <taxon>Dikarya</taxon>
        <taxon>Ascomycota</taxon>
        <taxon>Pezizomycotina</taxon>
        <taxon>Sordariomycetes</taxon>
        <taxon>Sordariomycetidae</taxon>
        <taxon>Sordariales</taxon>
        <taxon>Chaetomiaceae</taxon>
        <taxon>Chaetomium</taxon>
    </lineage>
</organism>
<sequence length="515" mass="54731">MRIISSRAPRKPCLTPLPTQVRPVAGLLDEDSEKRVLREKLETIEAQNPDQLAEDLKKFSGLFNQNLQVIATGNRIKGVSGKLPLISPSDPFVGKNATKDTNRVTTFVRPTHAVTTPLRSARCYQPPLIPAIFTLPGPVVPPPPAAPYFHPGPLMPHNPPMGPSGFPPNTGGGGAGGRPVGYPPRQPTYNQNNQAPQPGKGLQGLAQRKNGLAIEDSFLGPPRGNVPHGACAQRHYPKPYQGNAHCSYYPRPNQNGPAVMLPYGLGAGQPRMASKPSLTAHAHATSGPPLPVAQRPQSFRPPISEPQRGQPAFPRGIPHGPYAPPPPFQPGATFNPTAARATAAPSAGPAPVANPFPPPYPVSPLFSRRPAQPPRFAPGHPSNHGPTYHTPYLSAAPYVGPHYTPAVPYAPPPYVPYAPYPPPSYAPYAPHPPAHQQPPAPIPAPLPAPAPAPIIKAAPLFLGPLPGGRPAALLWFDAVPGLKGPGWVAMPKQGNGRRAFVPRPLLVWDDFQAQR</sequence>
<reference evidence="1 2" key="1">
    <citation type="journal article" date="2021" name="Nat. Commun.">
        <title>Genetic determinants of endophytism in the Arabidopsis root mycobiome.</title>
        <authorList>
            <person name="Mesny F."/>
            <person name="Miyauchi S."/>
            <person name="Thiergart T."/>
            <person name="Pickel B."/>
            <person name="Atanasova L."/>
            <person name="Karlsson M."/>
            <person name="Huettel B."/>
            <person name="Barry K.W."/>
            <person name="Haridas S."/>
            <person name="Chen C."/>
            <person name="Bauer D."/>
            <person name="Andreopoulos W."/>
            <person name="Pangilinan J."/>
            <person name="LaButti K."/>
            <person name="Riley R."/>
            <person name="Lipzen A."/>
            <person name="Clum A."/>
            <person name="Drula E."/>
            <person name="Henrissat B."/>
            <person name="Kohler A."/>
            <person name="Grigoriev I.V."/>
            <person name="Martin F.M."/>
            <person name="Hacquard S."/>
        </authorList>
    </citation>
    <scope>NUCLEOTIDE SEQUENCE [LARGE SCALE GENOMIC DNA]</scope>
    <source>
        <strain evidence="1 2">MPI-SDFR-AT-0079</strain>
    </source>
</reference>
<dbReference type="Proteomes" id="UP000724584">
    <property type="component" value="Unassembled WGS sequence"/>
</dbReference>
<accession>A0ACB7P0C9</accession>
<evidence type="ECO:0000313" key="2">
    <source>
        <dbReference type="Proteomes" id="UP000724584"/>
    </source>
</evidence>
<dbReference type="EMBL" id="JAGIZQ010000006">
    <property type="protein sequence ID" value="KAH6623327.1"/>
    <property type="molecule type" value="Genomic_DNA"/>
</dbReference>
<evidence type="ECO:0000313" key="1">
    <source>
        <dbReference type="EMBL" id="KAH6623327.1"/>
    </source>
</evidence>
<proteinExistence type="predicted"/>